<accession>A0ABS3SX12</accession>
<proteinExistence type="predicted"/>
<evidence type="ECO:0008006" key="4">
    <source>
        <dbReference type="Google" id="ProtNLM"/>
    </source>
</evidence>
<comment type="caution">
    <text evidence="2">The sequence shown here is derived from an EMBL/GenBank/DDBJ whole genome shotgun (WGS) entry which is preliminary data.</text>
</comment>
<evidence type="ECO:0000313" key="2">
    <source>
        <dbReference type="EMBL" id="MBO3100262.1"/>
    </source>
</evidence>
<evidence type="ECO:0000256" key="1">
    <source>
        <dbReference type="SAM" id="SignalP"/>
    </source>
</evidence>
<feature type="chain" id="PRO_5046464299" description="Secreted protein" evidence="1">
    <location>
        <begin position="23"/>
        <end position="89"/>
    </location>
</feature>
<dbReference type="RefSeq" id="WP_208235367.1">
    <property type="nucleotide sequence ID" value="NZ_JAGEVG010000037.1"/>
</dbReference>
<keyword evidence="3" id="KW-1185">Reference proteome</keyword>
<evidence type="ECO:0000313" key="3">
    <source>
        <dbReference type="Proteomes" id="UP000681315"/>
    </source>
</evidence>
<feature type="signal peptide" evidence="1">
    <location>
        <begin position="1"/>
        <end position="22"/>
    </location>
</feature>
<reference evidence="2 3" key="1">
    <citation type="submission" date="2021-03" db="EMBL/GenBank/DDBJ databases">
        <title>Gelidibacter sp. nov., isolated from costal sediment.</title>
        <authorList>
            <person name="Lun K.-Y."/>
        </authorList>
    </citation>
    <scope>NUCLEOTIDE SEQUENCE [LARGE SCALE GENOMIC DNA]</scope>
    <source>
        <strain evidence="2 3">DF109</strain>
    </source>
</reference>
<dbReference type="Proteomes" id="UP000681315">
    <property type="component" value="Unassembled WGS sequence"/>
</dbReference>
<keyword evidence="1" id="KW-0732">Signal</keyword>
<dbReference type="EMBL" id="JAGEVG010000037">
    <property type="protein sequence ID" value="MBO3100262.1"/>
    <property type="molecule type" value="Genomic_DNA"/>
</dbReference>
<name>A0ABS3SX12_9FLAO</name>
<sequence length="89" mass="9787">MKKLKMILPMLAFVMAVGLSFGFVDTTVSPENGYIYKDSAWQQVDVMCGTGSQDCRVKFSPNGEVYQVFDADLTTPRSGNSEEAILITP</sequence>
<dbReference type="Pfam" id="PF20130">
    <property type="entry name" value="DUF6520"/>
    <property type="match status" value="1"/>
</dbReference>
<dbReference type="InterPro" id="IPR045391">
    <property type="entry name" value="DUF6520"/>
</dbReference>
<organism evidence="2 3">
    <name type="scientific">Gelidibacter pelagius</name>
    <dbReference type="NCBI Taxonomy" id="2819985"/>
    <lineage>
        <taxon>Bacteria</taxon>
        <taxon>Pseudomonadati</taxon>
        <taxon>Bacteroidota</taxon>
        <taxon>Flavobacteriia</taxon>
        <taxon>Flavobacteriales</taxon>
        <taxon>Flavobacteriaceae</taxon>
        <taxon>Gelidibacter</taxon>
    </lineage>
</organism>
<gene>
    <name evidence="2" type="ORF">J4051_18475</name>
</gene>
<protein>
    <recommendedName>
        <fullName evidence="4">Secreted protein</fullName>
    </recommendedName>
</protein>